<gene>
    <name evidence="1" type="ORF">CSB93_3507</name>
</gene>
<dbReference type="Proteomes" id="UP000238390">
    <property type="component" value="Chromosome"/>
</dbReference>
<dbReference type="EMBL" id="CP027169">
    <property type="protein sequence ID" value="AVK06055.1"/>
    <property type="molecule type" value="Genomic_DNA"/>
</dbReference>
<protein>
    <submittedName>
        <fullName evidence="1">Uncharacterized protein</fullName>
    </submittedName>
</protein>
<name>A0A2R3IVV9_9PSED</name>
<sequence length="122" mass="13445">MSRPFRLTRFILPLLLSLCQPSFAAELRAVPEARRQELLLAASTASCGEADCPTPERVSLLALQVETRIFVTRLALEDFSPVSRQPAELPDFRLFGDLGLAASPFAWQASTGERVAPDALRF</sequence>
<dbReference type="RefSeq" id="WP_034078530.1">
    <property type="nucleotide sequence ID" value="NZ_CP027169.1"/>
</dbReference>
<keyword evidence="2" id="KW-1185">Reference proteome</keyword>
<accession>A0A2R3IVV9</accession>
<reference evidence="1 2" key="1">
    <citation type="submission" date="2018-02" db="EMBL/GenBank/DDBJ databases">
        <title>FDA/CDC Antimicrobial Resistant Isolate Bank Genome Sequencing.</title>
        <authorList>
            <person name="Benahmed F.H."/>
            <person name="Lutgring J.D."/>
            <person name="Yoo B."/>
            <person name="Machado M."/>
            <person name="Brown A."/>
            <person name="McAllister G."/>
            <person name="Perry A."/>
            <person name="Halpin A.L."/>
            <person name="Vavikolanu K."/>
            <person name="Ott S."/>
            <person name="Zhao X."/>
            <person name="Tallon L.J."/>
            <person name="Sadzewicz L."/>
            <person name="Aluvathingal J."/>
            <person name="Nadendla S."/>
            <person name="Voskania-kordi A."/>
            <person name="Simonyan V."/>
            <person name="Patel J."/>
            <person name="Shawar R.M."/>
        </authorList>
    </citation>
    <scope>NUCLEOTIDE SEQUENCE [LARGE SCALE GENOMIC DNA]</scope>
    <source>
        <strain evidence="1 2">AR_0356</strain>
    </source>
</reference>
<proteinExistence type="predicted"/>
<organism evidence="1 2">
    <name type="scientific">Pseudomonas paraeruginosa</name>
    <dbReference type="NCBI Taxonomy" id="2994495"/>
    <lineage>
        <taxon>Bacteria</taxon>
        <taxon>Pseudomonadati</taxon>
        <taxon>Pseudomonadota</taxon>
        <taxon>Gammaproteobacteria</taxon>
        <taxon>Pseudomonadales</taxon>
        <taxon>Pseudomonadaceae</taxon>
        <taxon>Pseudomonas</taxon>
    </lineage>
</organism>
<dbReference type="AlphaFoldDB" id="A0A2R3IVV9"/>
<evidence type="ECO:0000313" key="2">
    <source>
        <dbReference type="Proteomes" id="UP000238390"/>
    </source>
</evidence>
<evidence type="ECO:0000313" key="1">
    <source>
        <dbReference type="EMBL" id="AVK06055.1"/>
    </source>
</evidence>